<evidence type="ECO:0000256" key="8">
    <source>
        <dbReference type="ARBA" id="ARBA00031599"/>
    </source>
</evidence>
<feature type="domain" description="SH3" evidence="10">
    <location>
        <begin position="173"/>
        <end position="243"/>
    </location>
</feature>
<evidence type="ECO:0000259" key="11">
    <source>
        <dbReference type="PROSITE" id="PS50052"/>
    </source>
</evidence>
<proteinExistence type="inferred from homology"/>
<dbReference type="SUPFAM" id="SSF52540">
    <property type="entry name" value="P-loop containing nucleoside triphosphate hydrolases"/>
    <property type="match status" value="1"/>
</dbReference>
<dbReference type="InterPro" id="IPR020590">
    <property type="entry name" value="Guanylate_kinase_CS"/>
</dbReference>
<evidence type="ECO:0000256" key="5">
    <source>
        <dbReference type="ARBA" id="ARBA00023136"/>
    </source>
</evidence>
<dbReference type="PANTHER" id="PTHR23122">
    <property type="entry name" value="MEMBRANE-ASSOCIATED GUANYLATE KINASE MAGUK"/>
    <property type="match status" value="1"/>
</dbReference>
<evidence type="ECO:0000256" key="2">
    <source>
        <dbReference type="ARBA" id="ARBA00007014"/>
    </source>
</evidence>
<accession>A0A3Q1JBJ0</accession>
<evidence type="ECO:0000256" key="1">
    <source>
        <dbReference type="ARBA" id="ARBA00004370"/>
    </source>
</evidence>
<dbReference type="Proteomes" id="UP000265040">
    <property type="component" value="Chromosome 14"/>
</dbReference>
<dbReference type="STRING" id="64144.ENSATEP00000012386"/>
<dbReference type="CDD" id="cd12080">
    <property type="entry name" value="SH3_MPP1"/>
    <property type="match status" value="1"/>
</dbReference>
<comment type="subcellular location">
    <subcellularLocation>
        <location evidence="1">Membrane</location>
    </subcellularLocation>
</comment>
<dbReference type="InterPro" id="IPR001452">
    <property type="entry name" value="SH3_domain"/>
</dbReference>
<evidence type="ECO:0000256" key="4">
    <source>
        <dbReference type="ARBA" id="ARBA00022443"/>
    </source>
</evidence>
<evidence type="ECO:0000259" key="12">
    <source>
        <dbReference type="PROSITE" id="PS50106"/>
    </source>
</evidence>
<dbReference type="Gene3D" id="2.30.30.40">
    <property type="entry name" value="SH3 Domains"/>
    <property type="match status" value="1"/>
</dbReference>
<dbReference type="PROSITE" id="PS00856">
    <property type="entry name" value="GUANYLATE_KINASE_1"/>
    <property type="match status" value="1"/>
</dbReference>
<dbReference type="InterPro" id="IPR001478">
    <property type="entry name" value="PDZ"/>
</dbReference>
<dbReference type="CDD" id="cd10830">
    <property type="entry name" value="PDZ_MPP1-like"/>
    <property type="match status" value="1"/>
</dbReference>
<dbReference type="AlphaFoldDB" id="A0A3Q1JBJ0"/>
<comment type="similarity">
    <text evidence="2">Belongs to the MAGUK family.</text>
</comment>
<dbReference type="SMART" id="SM00326">
    <property type="entry name" value="SH3"/>
    <property type="match status" value="1"/>
</dbReference>
<evidence type="ECO:0000259" key="10">
    <source>
        <dbReference type="PROSITE" id="PS50002"/>
    </source>
</evidence>
<organism evidence="13 14">
    <name type="scientific">Anabas testudineus</name>
    <name type="common">Climbing perch</name>
    <name type="synonym">Anthias testudineus</name>
    <dbReference type="NCBI Taxonomy" id="64144"/>
    <lineage>
        <taxon>Eukaryota</taxon>
        <taxon>Metazoa</taxon>
        <taxon>Chordata</taxon>
        <taxon>Craniata</taxon>
        <taxon>Vertebrata</taxon>
        <taxon>Euteleostomi</taxon>
        <taxon>Actinopterygii</taxon>
        <taxon>Neopterygii</taxon>
        <taxon>Teleostei</taxon>
        <taxon>Neoteleostei</taxon>
        <taxon>Acanthomorphata</taxon>
        <taxon>Anabantaria</taxon>
        <taxon>Anabantiformes</taxon>
        <taxon>Anabantoidei</taxon>
        <taxon>Anabantidae</taxon>
        <taxon>Anabas</taxon>
    </lineage>
</organism>
<reference evidence="13" key="2">
    <citation type="submission" date="2025-08" db="UniProtKB">
        <authorList>
            <consortium name="Ensembl"/>
        </authorList>
    </citation>
    <scope>IDENTIFICATION</scope>
</reference>
<dbReference type="PROSITE" id="PS50052">
    <property type="entry name" value="GUANYLATE_KINASE_2"/>
    <property type="match status" value="1"/>
</dbReference>
<protein>
    <recommendedName>
        <fullName evidence="3">55 kDa erythrocyte membrane protein</fullName>
    </recommendedName>
    <alternativeName>
        <fullName evidence="8">Membrane protein, palmitoylated 1</fullName>
    </alternativeName>
</protein>
<dbReference type="GO" id="GO:0016020">
    <property type="term" value="C:membrane"/>
    <property type="evidence" value="ECO:0007669"/>
    <property type="project" value="UniProtKB-SubCell"/>
</dbReference>
<dbReference type="InterPro" id="IPR036034">
    <property type="entry name" value="PDZ_sf"/>
</dbReference>
<evidence type="ECO:0000256" key="9">
    <source>
        <dbReference type="PROSITE-ProRule" id="PRU00192"/>
    </source>
</evidence>
<keyword evidence="6" id="KW-0564">Palmitate</keyword>
<evidence type="ECO:0000313" key="13">
    <source>
        <dbReference type="Ensembl" id="ENSATEP00000012386.3"/>
    </source>
</evidence>
<dbReference type="CDD" id="cd00071">
    <property type="entry name" value="GMPK"/>
    <property type="match status" value="1"/>
</dbReference>
<evidence type="ECO:0000313" key="14">
    <source>
        <dbReference type="Proteomes" id="UP000265040"/>
    </source>
</evidence>
<gene>
    <name evidence="13" type="primary">MPP1</name>
</gene>
<keyword evidence="14" id="KW-1185">Reference proteome</keyword>
<dbReference type="GeneTree" id="ENSGT00940000158744"/>
<keyword evidence="4 9" id="KW-0728">SH3 domain</keyword>
<dbReference type="InterPro" id="IPR027417">
    <property type="entry name" value="P-loop_NTPase"/>
</dbReference>
<dbReference type="InterPro" id="IPR008145">
    <property type="entry name" value="GK/Ca_channel_bsu"/>
</dbReference>
<keyword evidence="7" id="KW-0449">Lipoprotein</keyword>
<dbReference type="PROSITE" id="PS50106">
    <property type="entry name" value="PDZ"/>
    <property type="match status" value="1"/>
</dbReference>
<dbReference type="Pfam" id="PF00018">
    <property type="entry name" value="SH3_1"/>
    <property type="match status" value="1"/>
</dbReference>
<reference evidence="13" key="3">
    <citation type="submission" date="2025-09" db="UniProtKB">
        <authorList>
            <consortium name="Ensembl"/>
        </authorList>
    </citation>
    <scope>IDENTIFICATION</scope>
</reference>
<dbReference type="InterPro" id="IPR036028">
    <property type="entry name" value="SH3-like_dom_sf"/>
</dbReference>
<evidence type="ECO:0000256" key="6">
    <source>
        <dbReference type="ARBA" id="ARBA00023139"/>
    </source>
</evidence>
<dbReference type="SMART" id="SM00228">
    <property type="entry name" value="PDZ"/>
    <property type="match status" value="1"/>
</dbReference>
<dbReference type="PROSITE" id="PS50002">
    <property type="entry name" value="SH3"/>
    <property type="match status" value="1"/>
</dbReference>
<dbReference type="InterPro" id="IPR008144">
    <property type="entry name" value="Guanylate_kin-like_dom"/>
</dbReference>
<dbReference type="SMART" id="SM00072">
    <property type="entry name" value="GuKc"/>
    <property type="match status" value="1"/>
</dbReference>
<reference evidence="13" key="1">
    <citation type="submission" date="2021-04" db="EMBL/GenBank/DDBJ databases">
        <authorList>
            <consortium name="Wellcome Sanger Institute Data Sharing"/>
        </authorList>
    </citation>
    <scope>NUCLEOTIDE SEQUENCE [LARGE SCALE GENOMIC DNA]</scope>
</reference>
<dbReference type="Pfam" id="PF00595">
    <property type="entry name" value="PDZ"/>
    <property type="match status" value="1"/>
</dbReference>
<dbReference type="FunFam" id="3.30.63.10:FF:000002">
    <property type="entry name" value="Guanylate kinase 1"/>
    <property type="match status" value="1"/>
</dbReference>
<dbReference type="Gene3D" id="3.40.50.300">
    <property type="entry name" value="P-loop containing nucleotide triphosphate hydrolases"/>
    <property type="match status" value="1"/>
</dbReference>
<sequence length="480" mass="53887">MTLKSNKNEAAVILEPVNSVRTALSDLYLEQLLQHKPKSDKAAMQTYENKGADVYTSVNSGHMNGTEQTRMKEVAFEKGPSEPMGVTLKLNDKQRCTVARILHGGMIHRQGSLHEGDEIAEINGKSVVNHTVDQLQKIIKESNGVVTMKIIPNVQSRSRTCESTALNSTPVLHLQMYMRAQFDYDPTKDDLIPCKEAGLKFQTGDIIQIINKQDPNWWQGKVESSASDYAGLIPSPELQEWRVASKSKSREGSQSCSPFAKKKKCKDKYLAKHSSIFDQLDVISYEEVVRLPAFKRKTLVLIGAHGVGRSHIKNALLTKYPEKFSYPVPHTSRPQRKEEENGQEYYFISNEAMTKCISGNELLEYGSFQGSMFGTKFETIQKIHDQGKIAVLDVEPQTLKILRTADFAPLVVFIAPTNTAPQAENLQMIQKESDAIQTTYGHFFDVVLVNNDVDESVKGVEEAMERAISTPQWVPVSWVY</sequence>
<feature type="domain" description="Guanylate kinase-like" evidence="11">
    <location>
        <begin position="296"/>
        <end position="465"/>
    </location>
</feature>
<dbReference type="Gene3D" id="2.30.42.10">
    <property type="match status" value="1"/>
</dbReference>
<evidence type="ECO:0000256" key="7">
    <source>
        <dbReference type="ARBA" id="ARBA00023288"/>
    </source>
</evidence>
<dbReference type="Pfam" id="PF00625">
    <property type="entry name" value="Guanylate_kin"/>
    <property type="match status" value="1"/>
</dbReference>
<feature type="domain" description="PDZ" evidence="12">
    <location>
        <begin position="73"/>
        <end position="154"/>
    </location>
</feature>
<dbReference type="InterPro" id="IPR035475">
    <property type="entry name" value="MPP1_SH3"/>
</dbReference>
<evidence type="ECO:0000256" key="3">
    <source>
        <dbReference type="ARBA" id="ARBA00020455"/>
    </source>
</evidence>
<name>A0A3Q1JBJ0_ANATE</name>
<dbReference type="InterPro" id="IPR050716">
    <property type="entry name" value="MAGUK"/>
</dbReference>
<keyword evidence="5" id="KW-0472">Membrane</keyword>
<dbReference type="SUPFAM" id="SSF50156">
    <property type="entry name" value="PDZ domain-like"/>
    <property type="match status" value="1"/>
</dbReference>
<dbReference type="Ensembl" id="ENSATET00000012583.3">
    <property type="protein sequence ID" value="ENSATEP00000012386.3"/>
    <property type="gene ID" value="ENSATEG00000008652.3"/>
</dbReference>
<dbReference type="SUPFAM" id="SSF50044">
    <property type="entry name" value="SH3-domain"/>
    <property type="match status" value="1"/>
</dbReference>